<feature type="transmembrane region" description="Helical" evidence="7">
    <location>
        <begin position="77"/>
        <end position="96"/>
    </location>
</feature>
<dbReference type="CDD" id="cd17477">
    <property type="entry name" value="MFS_YcaD_like"/>
    <property type="match status" value="1"/>
</dbReference>
<dbReference type="PROSITE" id="PS50850">
    <property type="entry name" value="MFS"/>
    <property type="match status" value="1"/>
</dbReference>
<dbReference type="Gene3D" id="1.20.1250.20">
    <property type="entry name" value="MFS general substrate transporter like domains"/>
    <property type="match status" value="2"/>
</dbReference>
<dbReference type="PANTHER" id="PTHR23521:SF2">
    <property type="entry name" value="TRANSPORTER MFS SUPERFAMILY"/>
    <property type="match status" value="1"/>
</dbReference>
<feature type="transmembrane region" description="Helical" evidence="7">
    <location>
        <begin position="163"/>
        <end position="181"/>
    </location>
</feature>
<organism evidence="9 10">
    <name type="scientific">Calditerricola satsumensis</name>
    <dbReference type="NCBI Taxonomy" id="373054"/>
    <lineage>
        <taxon>Bacteria</taxon>
        <taxon>Bacillati</taxon>
        <taxon>Bacillota</taxon>
        <taxon>Bacilli</taxon>
        <taxon>Bacillales</taxon>
        <taxon>Bacillaceae</taxon>
        <taxon>Calditerricola</taxon>
    </lineage>
</organism>
<feature type="transmembrane region" description="Helical" evidence="7">
    <location>
        <begin position="363"/>
        <end position="381"/>
    </location>
</feature>
<evidence type="ECO:0000256" key="5">
    <source>
        <dbReference type="ARBA" id="ARBA00022989"/>
    </source>
</evidence>
<evidence type="ECO:0000256" key="3">
    <source>
        <dbReference type="ARBA" id="ARBA00022475"/>
    </source>
</evidence>
<keyword evidence="4 7" id="KW-0812">Transmembrane</keyword>
<feature type="transmembrane region" description="Helical" evidence="7">
    <location>
        <begin position="299"/>
        <end position="321"/>
    </location>
</feature>
<dbReference type="GO" id="GO:0005886">
    <property type="term" value="C:plasma membrane"/>
    <property type="evidence" value="ECO:0007669"/>
    <property type="project" value="UniProtKB-SubCell"/>
</dbReference>
<evidence type="ECO:0000256" key="2">
    <source>
        <dbReference type="ARBA" id="ARBA00022448"/>
    </source>
</evidence>
<evidence type="ECO:0000259" key="8">
    <source>
        <dbReference type="PROSITE" id="PS50850"/>
    </source>
</evidence>
<evidence type="ECO:0000256" key="7">
    <source>
        <dbReference type="SAM" id="Phobius"/>
    </source>
</evidence>
<feature type="domain" description="Major facilitator superfamily (MFS) profile" evidence="8">
    <location>
        <begin position="12"/>
        <end position="387"/>
    </location>
</feature>
<keyword evidence="3" id="KW-1003">Cell membrane</keyword>
<comment type="subcellular location">
    <subcellularLocation>
        <location evidence="1">Cell membrane</location>
        <topology evidence="1">Multi-pass membrane protein</topology>
    </subcellularLocation>
</comment>
<feature type="transmembrane region" description="Helical" evidence="7">
    <location>
        <begin position="102"/>
        <end position="124"/>
    </location>
</feature>
<evidence type="ECO:0000256" key="6">
    <source>
        <dbReference type="ARBA" id="ARBA00023136"/>
    </source>
</evidence>
<feature type="transmembrane region" description="Helical" evidence="7">
    <location>
        <begin position="136"/>
        <end position="157"/>
    </location>
</feature>
<protein>
    <submittedName>
        <fullName evidence="9">MFS transporter</fullName>
    </submittedName>
</protein>
<evidence type="ECO:0000256" key="1">
    <source>
        <dbReference type="ARBA" id="ARBA00004651"/>
    </source>
</evidence>
<reference evidence="9" key="1">
    <citation type="journal article" date="2014" name="Int. J. Syst. Evol. Microbiol.">
        <title>Complete genome sequence of Corynebacterium casei LMG S-19264T (=DSM 44701T), isolated from a smear-ripened cheese.</title>
        <authorList>
            <consortium name="US DOE Joint Genome Institute (JGI-PGF)"/>
            <person name="Walter F."/>
            <person name="Albersmeier A."/>
            <person name="Kalinowski J."/>
            <person name="Ruckert C."/>
        </authorList>
    </citation>
    <scope>NUCLEOTIDE SEQUENCE</scope>
    <source>
        <strain evidence="9">JCM 14719</strain>
    </source>
</reference>
<dbReference type="Proteomes" id="UP000637720">
    <property type="component" value="Unassembled WGS sequence"/>
</dbReference>
<comment type="caution">
    <text evidence="9">The sequence shown here is derived from an EMBL/GenBank/DDBJ whole genome shotgun (WGS) entry which is preliminary data.</text>
</comment>
<keyword evidence="5 7" id="KW-1133">Transmembrane helix</keyword>
<sequence length="413" mass="44134">MNRWVEPGGRFRAWPLYALCFLAAAAQGMLLPVLALLLERQGLSAAANGLHATFLYAGILVAAPLSERLVRRWGYRPVLAAGGGLMAGTLFFYPLWASPALWMALRFLSGVGAEILHYAAHLWLTIRAPADKRGRIVSLYGMAYGLGFGVGPLALPLLSLGEWVPFGVAAVLLVAALAAVWTNPPERPPSVTERRAERSLSLYARTWRLAYLALLPPALFGWMEATLTSLFPVYGARVGLAEAWISFSLSAFTVSSLVLQLPLAMAGDRWGRARLLPLLIAAGAFLFFLMPVAGRGVPLLVTMAVAGALVGSIYTLGLAYAADLLPKSLLPTANALGSIGFSVASIAGPNLGGLAMSHLHPSALFWVIGVPFAGYVALAWWSHGGRRARRMSDPRLSFALKGVREHDSSHSCP</sequence>
<feature type="transmembrane region" description="Helical" evidence="7">
    <location>
        <begin position="333"/>
        <end position="351"/>
    </location>
</feature>
<keyword evidence="10" id="KW-1185">Reference proteome</keyword>
<feature type="transmembrane region" description="Helical" evidence="7">
    <location>
        <begin position="202"/>
        <end position="223"/>
    </location>
</feature>
<proteinExistence type="predicted"/>
<dbReference type="RefSeq" id="WP_188817949.1">
    <property type="nucleotide sequence ID" value="NZ_BMOF01000053.1"/>
</dbReference>
<dbReference type="InterPro" id="IPR011701">
    <property type="entry name" value="MFS"/>
</dbReference>
<dbReference type="InterPro" id="IPR020846">
    <property type="entry name" value="MFS_dom"/>
</dbReference>
<feature type="transmembrane region" description="Helical" evidence="7">
    <location>
        <begin position="243"/>
        <end position="263"/>
    </location>
</feature>
<evidence type="ECO:0000256" key="4">
    <source>
        <dbReference type="ARBA" id="ARBA00022692"/>
    </source>
</evidence>
<dbReference type="Pfam" id="PF07690">
    <property type="entry name" value="MFS_1"/>
    <property type="match status" value="1"/>
</dbReference>
<dbReference type="PANTHER" id="PTHR23521">
    <property type="entry name" value="TRANSPORTER MFS SUPERFAMILY"/>
    <property type="match status" value="1"/>
</dbReference>
<dbReference type="GO" id="GO:0022857">
    <property type="term" value="F:transmembrane transporter activity"/>
    <property type="evidence" value="ECO:0007669"/>
    <property type="project" value="InterPro"/>
</dbReference>
<feature type="transmembrane region" description="Helical" evidence="7">
    <location>
        <begin position="16"/>
        <end position="37"/>
    </location>
</feature>
<dbReference type="EMBL" id="BMOF01000053">
    <property type="protein sequence ID" value="GGK06352.1"/>
    <property type="molecule type" value="Genomic_DNA"/>
</dbReference>
<evidence type="ECO:0000313" key="9">
    <source>
        <dbReference type="EMBL" id="GGK06352.1"/>
    </source>
</evidence>
<name>A0A8J3BAG0_9BACI</name>
<accession>A0A8J3BAG0</accession>
<dbReference type="InterPro" id="IPR047200">
    <property type="entry name" value="MFS_YcaD-like"/>
</dbReference>
<dbReference type="InterPro" id="IPR036259">
    <property type="entry name" value="MFS_trans_sf"/>
</dbReference>
<evidence type="ECO:0000313" key="10">
    <source>
        <dbReference type="Proteomes" id="UP000637720"/>
    </source>
</evidence>
<gene>
    <name evidence="9" type="ORF">GCM10007043_20490</name>
</gene>
<reference evidence="9" key="2">
    <citation type="submission" date="2020-09" db="EMBL/GenBank/DDBJ databases">
        <authorList>
            <person name="Sun Q."/>
            <person name="Ohkuma M."/>
        </authorList>
    </citation>
    <scope>NUCLEOTIDE SEQUENCE</scope>
    <source>
        <strain evidence="9">JCM 14719</strain>
    </source>
</reference>
<dbReference type="AlphaFoldDB" id="A0A8J3BAG0"/>
<feature type="transmembrane region" description="Helical" evidence="7">
    <location>
        <begin position="43"/>
        <end position="65"/>
    </location>
</feature>
<keyword evidence="6 7" id="KW-0472">Membrane</keyword>
<dbReference type="SUPFAM" id="SSF103473">
    <property type="entry name" value="MFS general substrate transporter"/>
    <property type="match status" value="1"/>
</dbReference>
<keyword evidence="2" id="KW-0813">Transport</keyword>
<feature type="transmembrane region" description="Helical" evidence="7">
    <location>
        <begin position="275"/>
        <end position="293"/>
    </location>
</feature>